<dbReference type="Proteomes" id="UP001183643">
    <property type="component" value="Unassembled WGS sequence"/>
</dbReference>
<gene>
    <name evidence="2" type="ORF">J2S41_007858</name>
</gene>
<protein>
    <recommendedName>
        <fullName evidence="4">DUF2550 family protein</fullName>
    </recommendedName>
</protein>
<keyword evidence="3" id="KW-1185">Reference proteome</keyword>
<keyword evidence="1" id="KW-0812">Transmembrane</keyword>
<evidence type="ECO:0000256" key="1">
    <source>
        <dbReference type="SAM" id="Phobius"/>
    </source>
</evidence>
<organism evidence="2 3">
    <name type="scientific">Catenuloplanes atrovinosus</name>
    <dbReference type="NCBI Taxonomy" id="137266"/>
    <lineage>
        <taxon>Bacteria</taxon>
        <taxon>Bacillati</taxon>
        <taxon>Actinomycetota</taxon>
        <taxon>Actinomycetes</taxon>
        <taxon>Micromonosporales</taxon>
        <taxon>Micromonosporaceae</taxon>
        <taxon>Catenuloplanes</taxon>
    </lineage>
</organism>
<dbReference type="AlphaFoldDB" id="A0AAE3YYS4"/>
<keyword evidence="1" id="KW-1133">Transmembrane helix</keyword>
<evidence type="ECO:0000313" key="3">
    <source>
        <dbReference type="Proteomes" id="UP001183643"/>
    </source>
</evidence>
<comment type="caution">
    <text evidence="2">The sequence shown here is derived from an EMBL/GenBank/DDBJ whole genome shotgun (WGS) entry which is preliminary data.</text>
</comment>
<dbReference type="InterPro" id="IPR019675">
    <property type="entry name" value="DUF2550"/>
</dbReference>
<dbReference type="RefSeq" id="WP_310376019.1">
    <property type="nucleotide sequence ID" value="NZ_JAVDYB010000001.1"/>
</dbReference>
<evidence type="ECO:0000313" key="2">
    <source>
        <dbReference type="EMBL" id="MDR7281080.1"/>
    </source>
</evidence>
<feature type="transmembrane region" description="Helical" evidence="1">
    <location>
        <begin position="6"/>
        <end position="27"/>
    </location>
</feature>
<evidence type="ECO:0008006" key="4">
    <source>
        <dbReference type="Google" id="ProtNLM"/>
    </source>
</evidence>
<proteinExistence type="predicted"/>
<name>A0AAE3YYS4_9ACTN</name>
<dbReference type="EMBL" id="JAVDYB010000001">
    <property type="protein sequence ID" value="MDR7281080.1"/>
    <property type="molecule type" value="Genomic_DNA"/>
</dbReference>
<reference evidence="2" key="1">
    <citation type="submission" date="2023-07" db="EMBL/GenBank/DDBJ databases">
        <title>Sequencing the genomes of 1000 actinobacteria strains.</title>
        <authorList>
            <person name="Klenk H.-P."/>
        </authorList>
    </citation>
    <scope>NUCLEOTIDE SEQUENCE</scope>
    <source>
        <strain evidence="2">DSM 44707</strain>
    </source>
</reference>
<sequence>MLIVEWIGIGVLALLLAFGVLVLRRALFVRAGGTIRLSVRTSSAVPERGWSNGLGRFVGDDLRWYRIFSFALRPKRTLTRTGLVIVSRRSPAGQEAYSLPEDWVILRCSWPGRETVEIAMAATTVTGFLSWLESAPPGEVSTRLGRESTR</sequence>
<keyword evidence="1" id="KW-0472">Membrane</keyword>
<dbReference type="Pfam" id="PF10739">
    <property type="entry name" value="DUF2550"/>
    <property type="match status" value="1"/>
</dbReference>
<accession>A0AAE3YYS4</accession>